<gene>
    <name evidence="1" type="ORF">LOK49_LG05G01234</name>
</gene>
<accession>A0ACC0HLX5</accession>
<dbReference type="EMBL" id="CM045761">
    <property type="protein sequence ID" value="KAI8014195.1"/>
    <property type="molecule type" value="Genomic_DNA"/>
</dbReference>
<evidence type="ECO:0000313" key="1">
    <source>
        <dbReference type="EMBL" id="KAI8014195.1"/>
    </source>
</evidence>
<proteinExistence type="predicted"/>
<name>A0ACC0HLX5_9ERIC</name>
<reference evidence="1 2" key="1">
    <citation type="journal article" date="2022" name="Plant J.">
        <title>Chromosome-level genome of Camellia lanceoleosa provides a valuable resource for understanding genome evolution and self-incompatibility.</title>
        <authorList>
            <person name="Gong W."/>
            <person name="Xiao S."/>
            <person name="Wang L."/>
            <person name="Liao Z."/>
            <person name="Chang Y."/>
            <person name="Mo W."/>
            <person name="Hu G."/>
            <person name="Li W."/>
            <person name="Zhao G."/>
            <person name="Zhu H."/>
            <person name="Hu X."/>
            <person name="Ji K."/>
            <person name="Xiang X."/>
            <person name="Song Q."/>
            <person name="Yuan D."/>
            <person name="Jin S."/>
            <person name="Zhang L."/>
        </authorList>
    </citation>
    <scope>NUCLEOTIDE SEQUENCE [LARGE SCALE GENOMIC DNA]</scope>
    <source>
        <strain evidence="1">SQ_2022a</strain>
    </source>
</reference>
<comment type="caution">
    <text evidence="1">The sequence shown here is derived from an EMBL/GenBank/DDBJ whole genome shotgun (WGS) entry which is preliminary data.</text>
</comment>
<evidence type="ECO:0000313" key="2">
    <source>
        <dbReference type="Proteomes" id="UP001060215"/>
    </source>
</evidence>
<sequence length="109" mass="11939">MCKLEVTLHETILRLIEQIENSSLKVREATVVELNRIISEGVIDSTRAIVAEGGIFPLVKLIEEGMGRAVEVGLAILYNMSMDVENHSAIVAAGAVSALWRIILSQRPQ</sequence>
<organism evidence="1 2">
    <name type="scientific">Camellia lanceoleosa</name>
    <dbReference type="NCBI Taxonomy" id="1840588"/>
    <lineage>
        <taxon>Eukaryota</taxon>
        <taxon>Viridiplantae</taxon>
        <taxon>Streptophyta</taxon>
        <taxon>Embryophyta</taxon>
        <taxon>Tracheophyta</taxon>
        <taxon>Spermatophyta</taxon>
        <taxon>Magnoliopsida</taxon>
        <taxon>eudicotyledons</taxon>
        <taxon>Gunneridae</taxon>
        <taxon>Pentapetalae</taxon>
        <taxon>asterids</taxon>
        <taxon>Ericales</taxon>
        <taxon>Theaceae</taxon>
        <taxon>Camellia</taxon>
    </lineage>
</organism>
<protein>
    <submittedName>
        <fullName evidence="1">Uncharacterized protein</fullName>
    </submittedName>
</protein>
<keyword evidence="2" id="KW-1185">Reference proteome</keyword>
<dbReference type="Proteomes" id="UP001060215">
    <property type="component" value="Chromosome 4"/>
</dbReference>